<name>A0ABM8W261_GIGMA</name>
<gene>
    <name evidence="1" type="ORF">GMARGA_LOCUS2422</name>
</gene>
<evidence type="ECO:0000313" key="1">
    <source>
        <dbReference type="EMBL" id="CAG8505634.1"/>
    </source>
</evidence>
<protein>
    <submittedName>
        <fullName evidence="1">14322_t:CDS:1</fullName>
    </submittedName>
</protein>
<organism evidence="1 2">
    <name type="scientific">Gigaspora margarita</name>
    <dbReference type="NCBI Taxonomy" id="4874"/>
    <lineage>
        <taxon>Eukaryota</taxon>
        <taxon>Fungi</taxon>
        <taxon>Fungi incertae sedis</taxon>
        <taxon>Mucoromycota</taxon>
        <taxon>Glomeromycotina</taxon>
        <taxon>Glomeromycetes</taxon>
        <taxon>Diversisporales</taxon>
        <taxon>Gigasporaceae</taxon>
        <taxon>Gigaspora</taxon>
    </lineage>
</organism>
<reference evidence="1 2" key="1">
    <citation type="submission" date="2021-06" db="EMBL/GenBank/DDBJ databases">
        <authorList>
            <person name="Kallberg Y."/>
            <person name="Tangrot J."/>
            <person name="Rosling A."/>
        </authorList>
    </citation>
    <scope>NUCLEOTIDE SEQUENCE [LARGE SCALE GENOMIC DNA]</scope>
    <source>
        <strain evidence="1 2">120-4 pot B 10/14</strain>
    </source>
</reference>
<comment type="caution">
    <text evidence="1">The sequence shown here is derived from an EMBL/GenBank/DDBJ whole genome shotgun (WGS) entry which is preliminary data.</text>
</comment>
<keyword evidence="2" id="KW-1185">Reference proteome</keyword>
<sequence length="165" mass="18972">MTCILIKNDNPDNPTNALAVCNWCIAKNGSLEATKIKPECCTSNRGRLCQNHLSKYGDELYQVSDEDSNEINSKDNNEVIIGEEEQRWDQLIQEWINLEIQENQFDNQDDQIFISSEWDSDFNFANHEVHPADDYLAKWSLETLFVFSLEAPSFLGSDLIFTDAK</sequence>
<dbReference type="EMBL" id="CAJVQB010000757">
    <property type="protein sequence ID" value="CAG8505634.1"/>
    <property type="molecule type" value="Genomic_DNA"/>
</dbReference>
<proteinExistence type="predicted"/>
<evidence type="ECO:0000313" key="2">
    <source>
        <dbReference type="Proteomes" id="UP000789901"/>
    </source>
</evidence>
<dbReference type="Proteomes" id="UP000789901">
    <property type="component" value="Unassembled WGS sequence"/>
</dbReference>
<accession>A0ABM8W261</accession>